<dbReference type="VEuPathDB" id="VectorBase:CSON010946"/>
<dbReference type="InterPro" id="IPR043154">
    <property type="entry name" value="Sec-1-like_dom1"/>
</dbReference>
<accession>A0A336LM58</accession>
<dbReference type="SUPFAM" id="SSF56815">
    <property type="entry name" value="Sec1/munc18-like (SM) proteins"/>
    <property type="match status" value="1"/>
</dbReference>
<dbReference type="OMA" id="EFHIFFV"/>
<dbReference type="Gene3D" id="3.40.50.2060">
    <property type="match status" value="1"/>
</dbReference>
<dbReference type="GO" id="GO:0016192">
    <property type="term" value="P:vesicle-mediated transport"/>
    <property type="evidence" value="ECO:0007669"/>
    <property type="project" value="InterPro"/>
</dbReference>
<dbReference type="Pfam" id="PF00995">
    <property type="entry name" value="Sec1"/>
    <property type="match status" value="1"/>
</dbReference>
<proteinExistence type="inferred from homology"/>
<evidence type="ECO:0000256" key="1">
    <source>
        <dbReference type="ARBA" id="ARBA00009884"/>
    </source>
</evidence>
<reference evidence="2" key="1">
    <citation type="submission" date="2018-07" db="EMBL/GenBank/DDBJ databases">
        <authorList>
            <person name="Quirk P.G."/>
            <person name="Krulwich T.A."/>
        </authorList>
    </citation>
    <scope>NUCLEOTIDE SEQUENCE</scope>
</reference>
<protein>
    <submittedName>
        <fullName evidence="2">CSON010946 protein</fullName>
    </submittedName>
</protein>
<dbReference type="Gene3D" id="1.25.40.850">
    <property type="match status" value="1"/>
</dbReference>
<dbReference type="InterPro" id="IPR043127">
    <property type="entry name" value="Sec-1-like_dom3a"/>
</dbReference>
<sequence length="609" mass="68241">MAGNMFPHLFSSDRGVNIQLLQEAAIKKLSSLLERCEGTKAIVWDESLAGPVGLIAKYTFLKDHGVMKMFALNDGNLPEVDVKNVIFITRPSLKLMDIIAATIHNEERRKRLMKKDFYLFFLPKKSLLCEKQLQNKGVYGSISFVGELNIEFFPVDKDIISMEIKDAYKELYIEGDLTCLHQSAMGLVAFQKLYGPFQKIYGKGKYAQNLWELTKTLSIDSNIMSSDKGAIDQLIIIDRSVDLMSVLATQLTYEGLIDELFSINNTTAYFPADKFTAQDDDKTPAMSTADRKPIILNSGEKLYADIRDKNFNAVGGILSKTAKRIAAKLEERHSDSVQEMKKFVENLPEVLAQKNSLGIHTSIAEMIKEKTSTSEFFDELNCEQDFMLCTDVDKPSSFIEDLIAKKAPLRTVLRLICIQCIAGSGLKQKILDYYKREIVQVYGIETLLTLGNLERAGLIKTQTGSRSYAVLRKTLKLTVEDSDELRPKDISYVHLIYAPLSIRIVENILKPAGWQGMRDILNEIPGPAFEINNYAVGSTGARRGSLTSEVSTLSDTNRVVFVFFLGGCTSAEVAALRFIASQEDNNVEFVIGTTKLVNKNSFLDTFIEE</sequence>
<gene>
    <name evidence="2" type="primary">CSON010946</name>
</gene>
<dbReference type="Gene3D" id="3.40.50.1910">
    <property type="match status" value="2"/>
</dbReference>
<name>A0A336LM58_CULSO</name>
<dbReference type="InterPro" id="IPR043155">
    <property type="entry name" value="VPS33_dom3b"/>
</dbReference>
<dbReference type="InterPro" id="IPR027482">
    <property type="entry name" value="Sec1-like_dom2"/>
</dbReference>
<dbReference type="PANTHER" id="PTHR11679">
    <property type="entry name" value="VESICLE PROTEIN SORTING-ASSOCIATED"/>
    <property type="match status" value="1"/>
</dbReference>
<dbReference type="EMBL" id="UFQT01000045">
    <property type="protein sequence ID" value="SSX18805.1"/>
    <property type="molecule type" value="Genomic_DNA"/>
</dbReference>
<evidence type="ECO:0000313" key="2">
    <source>
        <dbReference type="EMBL" id="SSX18805.1"/>
    </source>
</evidence>
<comment type="similarity">
    <text evidence="1">Belongs to the STXBP/unc-18/SEC1 family.</text>
</comment>
<dbReference type="PIRSF" id="PIRSF005715">
    <property type="entry name" value="VPS45_Sec1"/>
    <property type="match status" value="1"/>
</dbReference>
<dbReference type="AlphaFoldDB" id="A0A336LM58"/>
<dbReference type="InterPro" id="IPR001619">
    <property type="entry name" value="Sec1-like"/>
</dbReference>
<organism evidence="2">
    <name type="scientific">Culicoides sonorensis</name>
    <name type="common">Biting midge</name>
    <dbReference type="NCBI Taxonomy" id="179676"/>
    <lineage>
        <taxon>Eukaryota</taxon>
        <taxon>Metazoa</taxon>
        <taxon>Ecdysozoa</taxon>
        <taxon>Arthropoda</taxon>
        <taxon>Hexapoda</taxon>
        <taxon>Insecta</taxon>
        <taxon>Pterygota</taxon>
        <taxon>Neoptera</taxon>
        <taxon>Endopterygota</taxon>
        <taxon>Diptera</taxon>
        <taxon>Nematocera</taxon>
        <taxon>Chironomoidea</taxon>
        <taxon>Ceratopogonidae</taxon>
        <taxon>Ceratopogoninae</taxon>
        <taxon>Culicoides</taxon>
        <taxon>Monoculicoides</taxon>
    </lineage>
</organism>
<dbReference type="InterPro" id="IPR036045">
    <property type="entry name" value="Sec1-like_sf"/>
</dbReference>
<dbReference type="Gene3D" id="3.90.830.10">
    <property type="entry name" value="Syntaxin Binding Protein 1, Chain A, domain 2"/>
    <property type="match status" value="1"/>
</dbReference>